<reference evidence="2 3" key="1">
    <citation type="submission" date="2015-08" db="EMBL/GenBank/DDBJ databases">
        <title>Next Generation Sequencing and Analysis of the Genome of Puccinia sorghi L Schw, the Causal Agent of Maize Common Rust.</title>
        <authorList>
            <person name="Rochi L."/>
            <person name="Burguener G."/>
            <person name="Darino M."/>
            <person name="Turjanski A."/>
            <person name="Kreff E."/>
            <person name="Dieguez M.J."/>
            <person name="Sacco F."/>
        </authorList>
    </citation>
    <scope>NUCLEOTIDE SEQUENCE [LARGE SCALE GENOMIC DNA]</scope>
    <source>
        <strain evidence="2 3">RO10H11247</strain>
    </source>
</reference>
<name>A0A0L6UVE1_9BASI</name>
<evidence type="ECO:0000256" key="1">
    <source>
        <dbReference type="SAM" id="MobiDB-lite"/>
    </source>
</evidence>
<organism evidence="2 3">
    <name type="scientific">Puccinia sorghi</name>
    <dbReference type="NCBI Taxonomy" id="27349"/>
    <lineage>
        <taxon>Eukaryota</taxon>
        <taxon>Fungi</taxon>
        <taxon>Dikarya</taxon>
        <taxon>Basidiomycota</taxon>
        <taxon>Pucciniomycotina</taxon>
        <taxon>Pucciniomycetes</taxon>
        <taxon>Pucciniales</taxon>
        <taxon>Pucciniaceae</taxon>
        <taxon>Puccinia</taxon>
    </lineage>
</organism>
<proteinExistence type="predicted"/>
<dbReference type="EMBL" id="LAVV01008557">
    <property type="protein sequence ID" value="KNZ52506.1"/>
    <property type="molecule type" value="Genomic_DNA"/>
</dbReference>
<dbReference type="AlphaFoldDB" id="A0A0L6UVE1"/>
<feature type="region of interest" description="Disordered" evidence="1">
    <location>
        <begin position="259"/>
        <end position="278"/>
    </location>
</feature>
<dbReference type="Proteomes" id="UP000037035">
    <property type="component" value="Unassembled WGS sequence"/>
</dbReference>
<sequence length="362" mass="40453">MGGGNQNYHPIISPISSVTLLELCSDKDLAPKLQVSYVQQCQKCNINILLTFFGRQELQVALVAKGRGCGRVKRHLRPAKLLACLCMGRGGDAQEGGRTWGVGVVVPLAGLPSFACSTDDSFSFCPSRGPTPTTLPKNLFPHIHTAGLHPSLPIQHRFHLKPLSLSPRHPVPPSHSFFGLSSFYIYKNSDSCPASLSLFSRVNYHLSPSPSFLQKLFVTPFLVSSSLSFFFLKKKGGFILCKQTVTTFFNYRLKTPRRTPTRRLTSKQQEQGREEGGGVSIKLVQQETTPTLWGCIYTQTHTHKTLFLLLVQNCRLFRLETQVMPISLTNTRPLFISLALCNVKNRESFSLTQVVMYTRNTY</sequence>
<gene>
    <name evidence="2" type="ORF">VP01_354g1</name>
</gene>
<dbReference type="VEuPathDB" id="FungiDB:VP01_354g1"/>
<keyword evidence="3" id="KW-1185">Reference proteome</keyword>
<comment type="caution">
    <text evidence="2">The sequence shown here is derived from an EMBL/GenBank/DDBJ whole genome shotgun (WGS) entry which is preliminary data.</text>
</comment>
<evidence type="ECO:0000313" key="2">
    <source>
        <dbReference type="EMBL" id="KNZ52506.1"/>
    </source>
</evidence>
<evidence type="ECO:0000313" key="3">
    <source>
        <dbReference type="Proteomes" id="UP000037035"/>
    </source>
</evidence>
<protein>
    <submittedName>
        <fullName evidence="2">Uncharacterized protein</fullName>
    </submittedName>
</protein>
<accession>A0A0L6UVE1</accession>